<keyword evidence="2" id="KW-1185">Reference proteome</keyword>
<dbReference type="OrthoDB" id="10639650at2759"/>
<reference evidence="1" key="2">
    <citation type="submission" date="2020-05" db="EMBL/GenBank/DDBJ databases">
        <authorList>
            <person name="Kim H.-S."/>
            <person name="Proctor R.H."/>
            <person name="Brown D.W."/>
        </authorList>
    </citation>
    <scope>NUCLEOTIDE SEQUENCE</scope>
    <source>
        <strain evidence="1">NRRL 20472</strain>
    </source>
</reference>
<evidence type="ECO:0000313" key="1">
    <source>
        <dbReference type="EMBL" id="KAF4963289.1"/>
    </source>
</evidence>
<sequence>MSAQLTKITMADIALDRAITDQRTPEARIDVHSKLSLKEKQALIDLINSYIEVRETQLKENTSITTDVLNQFYGMVFACWDSSVQSNDAPNLPAIDVRNTCVQVGSIKVDQYQLPAFLGLSLDPSESLVIWRPMDRNFSYIPLDSIEFDEGLSMTQALSYAIDRYDARETLRVVTFNMAQITLAARRRIAKWAKKGTSDNPSVDLEDSTPLIEPLVLARDFYDETNRRSLWWSQCQILVVIRGPNFPPQSVSNSITTWAASWSGT</sequence>
<name>A0A8H4X6X1_9HYPO</name>
<proteinExistence type="predicted"/>
<protein>
    <submittedName>
        <fullName evidence="1">Uncharacterized protein</fullName>
    </submittedName>
</protein>
<organism evidence="1 2">
    <name type="scientific">Fusarium sarcochroum</name>
    <dbReference type="NCBI Taxonomy" id="1208366"/>
    <lineage>
        <taxon>Eukaryota</taxon>
        <taxon>Fungi</taxon>
        <taxon>Dikarya</taxon>
        <taxon>Ascomycota</taxon>
        <taxon>Pezizomycotina</taxon>
        <taxon>Sordariomycetes</taxon>
        <taxon>Hypocreomycetidae</taxon>
        <taxon>Hypocreales</taxon>
        <taxon>Nectriaceae</taxon>
        <taxon>Fusarium</taxon>
        <taxon>Fusarium lateritium species complex</taxon>
    </lineage>
</organism>
<dbReference type="AlphaFoldDB" id="A0A8H4X6X1"/>
<reference evidence="1" key="1">
    <citation type="journal article" date="2020" name="BMC Genomics">
        <title>Correction to: Identification and distribution of gene clusters required for synthesis of sphingolipid metabolism inhibitors in diverse species of the filamentous fungus Fusarium.</title>
        <authorList>
            <person name="Kim H.S."/>
            <person name="Lohmar J.M."/>
            <person name="Busman M."/>
            <person name="Brown D.W."/>
            <person name="Naumann T.A."/>
            <person name="Divon H.H."/>
            <person name="Lysoe E."/>
            <person name="Uhlig S."/>
            <person name="Proctor R.H."/>
        </authorList>
    </citation>
    <scope>NUCLEOTIDE SEQUENCE</scope>
    <source>
        <strain evidence="1">NRRL 20472</strain>
    </source>
</reference>
<gene>
    <name evidence="1" type="ORF">FSARC_8691</name>
</gene>
<dbReference type="EMBL" id="JABEXW010000482">
    <property type="protein sequence ID" value="KAF4963289.1"/>
    <property type="molecule type" value="Genomic_DNA"/>
</dbReference>
<dbReference type="Proteomes" id="UP000622797">
    <property type="component" value="Unassembled WGS sequence"/>
</dbReference>
<comment type="caution">
    <text evidence="1">The sequence shown here is derived from an EMBL/GenBank/DDBJ whole genome shotgun (WGS) entry which is preliminary data.</text>
</comment>
<accession>A0A8H4X6X1</accession>
<evidence type="ECO:0000313" key="2">
    <source>
        <dbReference type="Proteomes" id="UP000622797"/>
    </source>
</evidence>